<dbReference type="Pfam" id="PF02893">
    <property type="entry name" value="GRAM"/>
    <property type="match status" value="1"/>
</dbReference>
<dbReference type="GO" id="GO:0032541">
    <property type="term" value="C:cortical endoplasmic reticulum"/>
    <property type="evidence" value="ECO:0007669"/>
    <property type="project" value="TreeGrafter"/>
</dbReference>
<feature type="compositionally biased region" description="Polar residues" evidence="6">
    <location>
        <begin position="414"/>
        <end position="425"/>
    </location>
</feature>
<dbReference type="EMBL" id="JAULSR010000001">
    <property type="protein sequence ID" value="KAK0636837.1"/>
    <property type="molecule type" value="Genomic_DNA"/>
</dbReference>
<dbReference type="GO" id="GO:0005886">
    <property type="term" value="C:plasma membrane"/>
    <property type="evidence" value="ECO:0007669"/>
    <property type="project" value="TreeGrafter"/>
</dbReference>
<evidence type="ECO:0000313" key="10">
    <source>
        <dbReference type="Proteomes" id="UP001174934"/>
    </source>
</evidence>
<evidence type="ECO:0000256" key="7">
    <source>
        <dbReference type="SAM" id="Phobius"/>
    </source>
</evidence>
<feature type="compositionally biased region" description="Low complexity" evidence="6">
    <location>
        <begin position="299"/>
        <end position="313"/>
    </location>
</feature>
<dbReference type="PANTHER" id="PTHR23319">
    <property type="entry name" value="GRAM DOMAIN CONTAINING 1B, ISOFORM E"/>
    <property type="match status" value="1"/>
</dbReference>
<feature type="region of interest" description="Disordered" evidence="6">
    <location>
        <begin position="717"/>
        <end position="811"/>
    </location>
</feature>
<dbReference type="GO" id="GO:0120015">
    <property type="term" value="F:sterol transfer activity"/>
    <property type="evidence" value="ECO:0007669"/>
    <property type="project" value="TreeGrafter"/>
</dbReference>
<evidence type="ECO:0000313" key="9">
    <source>
        <dbReference type="EMBL" id="KAK0636837.1"/>
    </source>
</evidence>
<protein>
    <recommendedName>
        <fullName evidence="8">VASt domain-containing protein</fullName>
    </recommendedName>
</protein>
<evidence type="ECO:0000256" key="2">
    <source>
        <dbReference type="ARBA" id="ARBA00006582"/>
    </source>
</evidence>
<keyword evidence="5 7" id="KW-0472">Membrane</keyword>
<dbReference type="InterPro" id="IPR051482">
    <property type="entry name" value="Cholesterol_transport"/>
</dbReference>
<proteinExistence type="inferred from homology"/>
<feature type="domain" description="VASt" evidence="8">
    <location>
        <begin position="823"/>
        <end position="995"/>
    </location>
</feature>
<sequence>MEESPNGLAKLLTKSIAAKRRRRKPSSVAETTSSADDGALQRENSNVSRSSTTGTTGTVSGGSHHDDREPDDDNHHHHQRSYDAAYDSDPDPDHQDPERAPIRPTAISPHPSQIGYLTTSSPLVQAAHFADSQPSDIQNTTTEPPTPSFTFRRGSVDSTDSAPSLKKGSSNLVAPQVAKRSSGARLREVFRSSKKGSDKGSSDERSPGTTTADSTLGPVPSITKLDAEPQVEPPPADTAFRRPPPAQSNRRLSRGQKIEPLPLSTRPPRTPPSAENVPPVIVNTPPTPTDPNHIERTIPASSRSRAKSDASPAGTMISQRRGRAGSGTLGPSKLSNITSAPLTPTPESGPGPISPGNQAANFFSSVFSAVQNTANTFSNTIANSNLTQPGGGNNRSRPPTSHDQGERDQDSVEVESSSQAMSEQSTDSKEPAVKTLGMGDLSLSQLGIVDPPSNVPTPVAAKFADVESRARAESAPVDVNGSGILPSYEETQYSRPRSLYDTASGDRTPPTGSVYEGKTGGVHRSGSIRSAISRRRKRGSSAATGGTTGSALAAAIAAANASVANPSGGGGSAPKLTGFAVATKKRNRDFHTFFKSVPDDDYLIEDYSCALQREILAHGRLYVSEGHLCFSSNILGWVTTLVMSFDEIVSVEKRSTALVFKNGLEISTLHAKHIFASFTSRDTTYDLIVKIWKLGHPHLQSSLNGVRLDETGGDRTEKIETESVSAIGSHSISGSDEEESSDDDDVYDEDEDKDDGADTTQLSDTPALEAPAERQVARKASGAVGATLGSAEKQDENAQSSTEVDFPGPIAHSPTECGDVAVHYDKVIGDDIVPAPLGKVYNLLFGPASAAWMMKWLSGDQKCTEVTMEDKRGLSDDVKSRTFSYIKPLSGSIGPRQTKCIVTETLENIDLEKSVNVLCSTQNPDVPNGNIFVVKTRYCLTWAEGNATRVQINCTIEWSGKSWLKGAIERGANDGQAQYCKDIFVALKGAVSSRPRALTANGAGGAATKGKKRGRKSRATLASGPASDVESLSKVKSDKQDWGLLEPLRPLLGPVADILKPILTGNVVYGLLVGLLVASWFGFGSRQPLGGVRQDLGYAGYPQRMAAYEEMWRREESELWDWIEERAGLDRLGGGAGAGGRDVGVGKGRKRATEFRTVEEKLREERMDEREVKEAIRVTEEHLKVLKAVVGRESAMREGVSGNGEGNGDGQGEGEAVVDKGDGR</sequence>
<dbReference type="CDD" id="cd13220">
    <property type="entry name" value="PH-GRAM_GRAMDC"/>
    <property type="match status" value="1"/>
</dbReference>
<evidence type="ECO:0000256" key="5">
    <source>
        <dbReference type="ARBA" id="ARBA00023136"/>
    </source>
</evidence>
<feature type="compositionally biased region" description="Polar residues" evidence="6">
    <location>
        <begin position="380"/>
        <end position="402"/>
    </location>
</feature>
<name>A0AA39XP46_9PEZI</name>
<evidence type="ECO:0000256" key="1">
    <source>
        <dbReference type="ARBA" id="ARBA00004167"/>
    </source>
</evidence>
<keyword evidence="10" id="KW-1185">Reference proteome</keyword>
<feature type="compositionally biased region" description="Low complexity" evidence="6">
    <location>
        <begin position="260"/>
        <end position="284"/>
    </location>
</feature>
<gene>
    <name evidence="9" type="ORF">B0T17DRAFT_486007</name>
</gene>
<feature type="region of interest" description="Disordered" evidence="6">
    <location>
        <begin position="380"/>
        <end position="432"/>
    </location>
</feature>
<keyword evidence="3 7" id="KW-0812">Transmembrane</keyword>
<evidence type="ECO:0000256" key="3">
    <source>
        <dbReference type="ARBA" id="ARBA00022692"/>
    </source>
</evidence>
<dbReference type="InterPro" id="IPR031968">
    <property type="entry name" value="VASt"/>
</dbReference>
<reference evidence="9" key="1">
    <citation type="submission" date="2023-06" db="EMBL/GenBank/DDBJ databases">
        <title>Genome-scale phylogeny and comparative genomics of the fungal order Sordariales.</title>
        <authorList>
            <consortium name="Lawrence Berkeley National Laboratory"/>
            <person name="Hensen N."/>
            <person name="Bonometti L."/>
            <person name="Westerberg I."/>
            <person name="Brannstrom I.O."/>
            <person name="Guillou S."/>
            <person name="Cros-Aarteil S."/>
            <person name="Calhoun S."/>
            <person name="Haridas S."/>
            <person name="Kuo A."/>
            <person name="Mondo S."/>
            <person name="Pangilinan J."/>
            <person name="Riley R."/>
            <person name="LaButti K."/>
            <person name="Andreopoulos B."/>
            <person name="Lipzen A."/>
            <person name="Chen C."/>
            <person name="Yanf M."/>
            <person name="Daum C."/>
            <person name="Ng V."/>
            <person name="Clum A."/>
            <person name="Steindorff A."/>
            <person name="Ohm R."/>
            <person name="Martin F."/>
            <person name="Silar P."/>
            <person name="Natvig D."/>
            <person name="Lalanne C."/>
            <person name="Gautier V."/>
            <person name="Ament-velasquez S.L."/>
            <person name="Kruys A."/>
            <person name="Hutchinson M.I."/>
            <person name="Powell A.J."/>
            <person name="Barry K."/>
            <person name="Miller A.N."/>
            <person name="Grigoriev I.V."/>
            <person name="Debuchy R."/>
            <person name="Gladieux P."/>
            <person name="Thoren M.H."/>
            <person name="Johannesson H."/>
        </authorList>
    </citation>
    <scope>NUCLEOTIDE SEQUENCE</scope>
    <source>
        <strain evidence="9">SMH3391-2</strain>
    </source>
</reference>
<dbReference type="InterPro" id="IPR004182">
    <property type="entry name" value="GRAM"/>
</dbReference>
<feature type="compositionally biased region" description="Pro residues" evidence="6">
    <location>
        <begin position="343"/>
        <end position="353"/>
    </location>
</feature>
<feature type="region of interest" description="Disordered" evidence="6">
    <location>
        <begin position="1194"/>
        <end position="1224"/>
    </location>
</feature>
<feature type="compositionally biased region" description="Polar residues" evidence="6">
    <location>
        <begin position="333"/>
        <end position="342"/>
    </location>
</feature>
<feature type="compositionally biased region" description="Pro residues" evidence="6">
    <location>
        <begin position="231"/>
        <end position="246"/>
    </location>
</feature>
<evidence type="ECO:0000256" key="4">
    <source>
        <dbReference type="ARBA" id="ARBA00022989"/>
    </source>
</evidence>
<dbReference type="PANTHER" id="PTHR23319:SF4">
    <property type="entry name" value="GRAM DOMAIN CONTAINING 1B, ISOFORM E"/>
    <property type="match status" value="1"/>
</dbReference>
<evidence type="ECO:0000259" key="8">
    <source>
        <dbReference type="PROSITE" id="PS51778"/>
    </source>
</evidence>
<dbReference type="Pfam" id="PF16016">
    <property type="entry name" value="VASt"/>
    <property type="match status" value="1"/>
</dbReference>
<dbReference type="Gene3D" id="2.30.29.30">
    <property type="entry name" value="Pleckstrin-homology domain (PH domain)/Phosphotyrosine-binding domain (PTB)"/>
    <property type="match status" value="1"/>
</dbReference>
<feature type="compositionally biased region" description="Low complexity" evidence="6">
    <location>
        <begin position="47"/>
        <end position="62"/>
    </location>
</feature>
<dbReference type="Proteomes" id="UP001174934">
    <property type="component" value="Unassembled WGS sequence"/>
</dbReference>
<dbReference type="GO" id="GO:0140268">
    <property type="term" value="C:endoplasmic reticulum-plasma membrane contact site"/>
    <property type="evidence" value="ECO:0007669"/>
    <property type="project" value="TreeGrafter"/>
</dbReference>
<comment type="similarity">
    <text evidence="2">Belongs to the YSP2 family.</text>
</comment>
<feature type="region of interest" description="Disordered" evidence="6">
    <location>
        <begin position="492"/>
        <end position="547"/>
    </location>
</feature>
<dbReference type="AlphaFoldDB" id="A0AA39XP46"/>
<comment type="subcellular location">
    <subcellularLocation>
        <location evidence="1">Membrane</location>
        <topology evidence="1">Single-pass membrane protein</topology>
    </subcellularLocation>
</comment>
<dbReference type="GO" id="GO:0005789">
    <property type="term" value="C:endoplasmic reticulum membrane"/>
    <property type="evidence" value="ECO:0007669"/>
    <property type="project" value="TreeGrafter"/>
</dbReference>
<feature type="compositionally biased region" description="Basic residues" evidence="6">
    <location>
        <begin position="1009"/>
        <end position="1018"/>
    </location>
</feature>
<dbReference type="PROSITE" id="PS51778">
    <property type="entry name" value="VAST"/>
    <property type="match status" value="1"/>
</dbReference>
<feature type="transmembrane region" description="Helical" evidence="7">
    <location>
        <begin position="1062"/>
        <end position="1083"/>
    </location>
</feature>
<dbReference type="SMART" id="SM00568">
    <property type="entry name" value="GRAM"/>
    <property type="match status" value="1"/>
</dbReference>
<feature type="compositionally biased region" description="Basic and acidic residues" evidence="6">
    <location>
        <begin position="91"/>
        <end position="101"/>
    </location>
</feature>
<comment type="caution">
    <text evidence="9">The sequence shown here is derived from an EMBL/GenBank/DDBJ whole genome shotgun (WGS) entry which is preliminary data.</text>
</comment>
<feature type="compositionally biased region" description="Gly residues" evidence="6">
    <location>
        <begin position="1201"/>
        <end position="1213"/>
    </location>
</feature>
<feature type="compositionally biased region" description="Polar residues" evidence="6">
    <location>
        <begin position="156"/>
        <end position="173"/>
    </location>
</feature>
<dbReference type="InterPro" id="IPR011993">
    <property type="entry name" value="PH-like_dom_sf"/>
</dbReference>
<accession>A0AA39XP46</accession>
<feature type="region of interest" description="Disordered" evidence="6">
    <location>
        <begin position="997"/>
        <end position="1025"/>
    </location>
</feature>
<feature type="region of interest" description="Disordered" evidence="6">
    <location>
        <begin position="1"/>
        <end position="357"/>
    </location>
</feature>
<organism evidence="9 10">
    <name type="scientific">Bombardia bombarda</name>
    <dbReference type="NCBI Taxonomy" id="252184"/>
    <lineage>
        <taxon>Eukaryota</taxon>
        <taxon>Fungi</taxon>
        <taxon>Dikarya</taxon>
        <taxon>Ascomycota</taxon>
        <taxon>Pezizomycotina</taxon>
        <taxon>Sordariomycetes</taxon>
        <taxon>Sordariomycetidae</taxon>
        <taxon>Sordariales</taxon>
        <taxon>Lasiosphaeriaceae</taxon>
        <taxon>Bombardia</taxon>
    </lineage>
</organism>
<feature type="compositionally biased region" description="Acidic residues" evidence="6">
    <location>
        <begin position="735"/>
        <end position="757"/>
    </location>
</feature>
<evidence type="ECO:0000256" key="6">
    <source>
        <dbReference type="SAM" id="MobiDB-lite"/>
    </source>
</evidence>
<feature type="compositionally biased region" description="Basic and acidic residues" evidence="6">
    <location>
        <begin position="185"/>
        <end position="206"/>
    </location>
</feature>
<keyword evidence="4 7" id="KW-1133">Transmembrane helix</keyword>
<dbReference type="GO" id="GO:0032934">
    <property type="term" value="F:sterol binding"/>
    <property type="evidence" value="ECO:0007669"/>
    <property type="project" value="TreeGrafter"/>
</dbReference>
<dbReference type="GO" id="GO:0005739">
    <property type="term" value="C:mitochondrion"/>
    <property type="evidence" value="ECO:0007669"/>
    <property type="project" value="TreeGrafter"/>
</dbReference>
<dbReference type="GO" id="GO:0032366">
    <property type="term" value="P:intracellular sterol transport"/>
    <property type="evidence" value="ECO:0007669"/>
    <property type="project" value="TreeGrafter"/>
</dbReference>